<dbReference type="SUPFAM" id="SSF56300">
    <property type="entry name" value="Metallo-dependent phosphatases"/>
    <property type="match status" value="1"/>
</dbReference>
<accession>A0A5P6VU92</accession>
<dbReference type="PANTHER" id="PTHR33393:SF13">
    <property type="entry name" value="PGA BIOSYNTHESIS PROTEIN CAPA"/>
    <property type="match status" value="1"/>
</dbReference>
<dbReference type="InterPro" id="IPR052169">
    <property type="entry name" value="CW_Biosynth-Accessory"/>
</dbReference>
<dbReference type="RefSeq" id="WP_151625079.1">
    <property type="nucleotide sequence ID" value="NZ_CP043028.1"/>
</dbReference>
<evidence type="ECO:0000313" key="4">
    <source>
        <dbReference type="EMBL" id="QFJ55892.1"/>
    </source>
</evidence>
<evidence type="ECO:0000256" key="2">
    <source>
        <dbReference type="SAM" id="SignalP"/>
    </source>
</evidence>
<dbReference type="InterPro" id="IPR029052">
    <property type="entry name" value="Metallo-depent_PP-like"/>
</dbReference>
<organism evidence="4 5">
    <name type="scientific">Pseudobutyrivibrio xylanivorans</name>
    <dbReference type="NCBI Taxonomy" id="185007"/>
    <lineage>
        <taxon>Bacteria</taxon>
        <taxon>Bacillati</taxon>
        <taxon>Bacillota</taxon>
        <taxon>Clostridia</taxon>
        <taxon>Lachnospirales</taxon>
        <taxon>Lachnospiraceae</taxon>
        <taxon>Pseudobutyrivibrio</taxon>
    </lineage>
</organism>
<evidence type="ECO:0000259" key="3">
    <source>
        <dbReference type="SMART" id="SM00854"/>
    </source>
</evidence>
<proteinExistence type="inferred from homology"/>
<dbReference type="AlphaFoldDB" id="A0A5P6VU92"/>
<dbReference type="Pfam" id="PF09587">
    <property type="entry name" value="PGA_cap"/>
    <property type="match status" value="1"/>
</dbReference>
<comment type="similarity">
    <text evidence="1">Belongs to the CapA family.</text>
</comment>
<reference evidence="5" key="1">
    <citation type="submission" date="2019-08" db="EMBL/GenBank/DDBJ databases">
        <title>Complete Genome Sequence of the Polysaccharide-Degrading Rumen Bacterium Pseudobutyrivibrio xylanivorans MA3014.</title>
        <authorList>
            <person name="Palevich N."/>
            <person name="Maclean P.H."/>
            <person name="Kelly W.J."/>
            <person name="Leahy S.C."/>
            <person name="Rakonjac J."/>
            <person name="Attwood G.T."/>
        </authorList>
    </citation>
    <scope>NUCLEOTIDE SEQUENCE [LARGE SCALE GENOMIC DNA]</scope>
    <source>
        <strain evidence="5">MA3014</strain>
    </source>
</reference>
<protein>
    <submittedName>
        <fullName evidence="4">CapA family protein</fullName>
    </submittedName>
</protein>
<dbReference type="EMBL" id="CP043028">
    <property type="protein sequence ID" value="QFJ55892.1"/>
    <property type="molecule type" value="Genomic_DNA"/>
</dbReference>
<gene>
    <name evidence="4" type="ORF">FXF36_13850</name>
</gene>
<dbReference type="SMART" id="SM00854">
    <property type="entry name" value="PGA_cap"/>
    <property type="match status" value="1"/>
</dbReference>
<name>A0A5P6VU92_PSEXY</name>
<dbReference type="OrthoDB" id="9810906at2"/>
<dbReference type="Gene3D" id="3.60.21.10">
    <property type="match status" value="1"/>
</dbReference>
<feature type="domain" description="Capsule synthesis protein CapA" evidence="3">
    <location>
        <begin position="142"/>
        <end position="389"/>
    </location>
</feature>
<feature type="chain" id="PRO_5038678024" evidence="2">
    <location>
        <begin position="19"/>
        <end position="462"/>
    </location>
</feature>
<dbReference type="InterPro" id="IPR019079">
    <property type="entry name" value="Capsule_synth_CapA"/>
</dbReference>
<evidence type="ECO:0000313" key="5">
    <source>
        <dbReference type="Proteomes" id="UP000327030"/>
    </source>
</evidence>
<feature type="signal peptide" evidence="2">
    <location>
        <begin position="1"/>
        <end position="18"/>
    </location>
</feature>
<dbReference type="CDD" id="cd07381">
    <property type="entry name" value="MPP_CapA"/>
    <property type="match status" value="1"/>
</dbReference>
<dbReference type="PROSITE" id="PS51257">
    <property type="entry name" value="PROKAR_LIPOPROTEIN"/>
    <property type="match status" value="1"/>
</dbReference>
<dbReference type="Proteomes" id="UP000327030">
    <property type="component" value="Chromosome 1"/>
</dbReference>
<dbReference type="KEGG" id="pxv:FXF36_13850"/>
<dbReference type="PANTHER" id="PTHR33393">
    <property type="entry name" value="POLYGLUTAMINE SYNTHESIS ACCESSORY PROTEIN RV0574C-RELATED"/>
    <property type="match status" value="1"/>
</dbReference>
<sequence length="462" mass="50627">MKKCKFCLTILLAFACLAGGCGRDYSSVSSEIVKEKEKEPERIEIADLGEAWDTILNNSTKAFIGGHPVDENFLSLVTAEYGDAVIQEIASYANFETPDIWYELTGKSIHVLWYEYCKSTGIQNYSFDKTYLLDEEVDGDIILDFTGDLSIADGVATTVYMDHQKNGIIDCFSDNLLGEMKSADILMVNNEFAYTSRGTALQGKAYTFRGAPSRVNLLYELGVDVVSIANNHVFDYGETGFLDTLDTLKSAEMPFMGAGVTIEEAKKPVYFIIGGRKIAICSATQIERTLSFTQEATGVSPGVLKCLHPEVFCGVIREAKQNADYVIVFPHWGTEGNANYGGDQVALARSFVEAGADVIIGGHTHCLQTVEYMDDVPIFYSLGNYWFSITGTMPADYNTGLAQVRISKDGSINAYFLPCRFSAGVTSLLGKDDKAYSDIIDSLNSLSSSAQIDARGHITKKQ</sequence>
<evidence type="ECO:0000256" key="1">
    <source>
        <dbReference type="ARBA" id="ARBA00005662"/>
    </source>
</evidence>
<keyword evidence="2" id="KW-0732">Signal</keyword>